<dbReference type="CDD" id="cd01071">
    <property type="entry name" value="PBP2_PhnD_like"/>
    <property type="match status" value="1"/>
</dbReference>
<organism evidence="3 4">
    <name type="scientific">Alkalidesulfovibrio alkalitolerans DSM 16529</name>
    <dbReference type="NCBI Taxonomy" id="1121439"/>
    <lineage>
        <taxon>Bacteria</taxon>
        <taxon>Pseudomonadati</taxon>
        <taxon>Thermodesulfobacteriota</taxon>
        <taxon>Desulfovibrionia</taxon>
        <taxon>Desulfovibrionales</taxon>
        <taxon>Desulfovibrionaceae</taxon>
        <taxon>Alkalidesulfovibrio</taxon>
    </lineage>
</organism>
<dbReference type="SUPFAM" id="SSF53850">
    <property type="entry name" value="Periplasmic binding protein-like II"/>
    <property type="match status" value="1"/>
</dbReference>
<dbReference type="PANTHER" id="PTHR35841:SF1">
    <property type="entry name" value="PHOSPHONATES-BINDING PERIPLASMIC PROTEIN"/>
    <property type="match status" value="1"/>
</dbReference>
<dbReference type="Proteomes" id="UP000014975">
    <property type="component" value="Unassembled WGS sequence"/>
</dbReference>
<proteinExistence type="predicted"/>
<dbReference type="PATRIC" id="fig|1121439.3.peg.1989"/>
<dbReference type="EMBL" id="ATHI01000027">
    <property type="protein sequence ID" value="EPR32281.1"/>
    <property type="molecule type" value="Genomic_DNA"/>
</dbReference>
<dbReference type="AlphaFoldDB" id="S7T6V5"/>
<feature type="compositionally biased region" description="Basic and acidic residues" evidence="1">
    <location>
        <begin position="28"/>
        <end position="58"/>
    </location>
</feature>
<feature type="transmembrane region" description="Helical" evidence="2">
    <location>
        <begin position="66"/>
        <end position="89"/>
    </location>
</feature>
<sequence length="380" mass="42380">MERTSAPRDWRGRFDWYIVETIMNAPENDDHHGEPARERKPDESGRAEPRRVRRASDQARGETGRLALLLAPILALFAALALAILVGALGGDEDAVYIDFDRRVDVTVAEATRGITYAYLPQYSHTASYERHHKLVDYLRKETGLSIRQVYPDTFEDHIKMVGDGAIDISFVNPFVYVQINERYGAQAFARIVGSEEDGGFWGEILVRADNKTIRTLDDVRGKRWIAVDPSSAGGYLFPLGHFLENGLRKRDFAEVAFAPGPGGKQEKVVLGVLSGKYDVGTVRDGTRALLADRIDMGQIRVLAVTREYPNWLFAARRGLNPEILMDVKKALLSLDRDNPGHREILDAARFEAIHAAVDADFDPVRELVARLAAEGEVAP</sequence>
<evidence type="ECO:0008006" key="5">
    <source>
        <dbReference type="Google" id="ProtNLM"/>
    </source>
</evidence>
<dbReference type="Gene3D" id="3.40.190.10">
    <property type="entry name" value="Periplasmic binding protein-like II"/>
    <property type="match status" value="2"/>
</dbReference>
<dbReference type="eggNOG" id="COG3221">
    <property type="taxonomic scope" value="Bacteria"/>
</dbReference>
<dbReference type="Pfam" id="PF12974">
    <property type="entry name" value="Phosphonate-bd"/>
    <property type="match status" value="1"/>
</dbReference>
<feature type="region of interest" description="Disordered" evidence="1">
    <location>
        <begin position="25"/>
        <end position="58"/>
    </location>
</feature>
<keyword evidence="2" id="KW-1133">Transmembrane helix</keyword>
<dbReference type="RefSeq" id="WP_020887330.1">
    <property type="nucleotide sequence ID" value="NZ_ATHI01000027.1"/>
</dbReference>
<keyword evidence="2" id="KW-0812">Transmembrane</keyword>
<keyword evidence="4" id="KW-1185">Reference proteome</keyword>
<evidence type="ECO:0000256" key="1">
    <source>
        <dbReference type="SAM" id="MobiDB-lite"/>
    </source>
</evidence>
<dbReference type="PANTHER" id="PTHR35841">
    <property type="entry name" value="PHOSPHONATES-BINDING PERIPLASMIC PROTEIN"/>
    <property type="match status" value="1"/>
</dbReference>
<evidence type="ECO:0000313" key="4">
    <source>
        <dbReference type="Proteomes" id="UP000014975"/>
    </source>
</evidence>
<keyword evidence="2" id="KW-0472">Membrane</keyword>
<accession>S7T6V5</accession>
<protein>
    <recommendedName>
        <fullName evidence="5">Phosphonate ABC transporter, periplasmic phosphonate-binding protein</fullName>
    </recommendedName>
</protein>
<dbReference type="STRING" id="1121439.dsat_0633"/>
<evidence type="ECO:0000313" key="3">
    <source>
        <dbReference type="EMBL" id="EPR32281.1"/>
    </source>
</evidence>
<evidence type="ECO:0000256" key="2">
    <source>
        <dbReference type="SAM" id="Phobius"/>
    </source>
</evidence>
<gene>
    <name evidence="3" type="ORF">dsat_0633</name>
</gene>
<reference evidence="3 4" key="1">
    <citation type="journal article" date="2013" name="Genome Announc.">
        <title>Draft genome sequences for three mercury-methylating, sulfate-reducing bacteria.</title>
        <authorList>
            <person name="Brown S.D."/>
            <person name="Hurt R.A.Jr."/>
            <person name="Gilmour C.C."/>
            <person name="Elias D.A."/>
        </authorList>
    </citation>
    <scope>NUCLEOTIDE SEQUENCE [LARGE SCALE GENOMIC DNA]</scope>
    <source>
        <strain evidence="3 4">DSM 16529</strain>
    </source>
</reference>
<comment type="caution">
    <text evidence="3">The sequence shown here is derived from an EMBL/GenBank/DDBJ whole genome shotgun (WGS) entry which is preliminary data.</text>
</comment>
<name>S7T6V5_9BACT</name>